<evidence type="ECO:0000259" key="23">
    <source>
        <dbReference type="PROSITE" id="PS50011"/>
    </source>
</evidence>
<dbReference type="EC" id="2.7.11.1" evidence="2"/>
<keyword evidence="14 22" id="KW-1133">Transmembrane helix</keyword>
<dbReference type="PROSITE" id="PS50011">
    <property type="entry name" value="PROTEIN_KINASE_DOM"/>
    <property type="match status" value="2"/>
</dbReference>
<keyword evidence="13 20" id="KW-0067">ATP-binding</keyword>
<dbReference type="CDD" id="cd14066">
    <property type="entry name" value="STKc_IRAK"/>
    <property type="match status" value="2"/>
</dbReference>
<keyword evidence="10" id="KW-0677">Repeat</keyword>
<comment type="subcellular location">
    <subcellularLocation>
        <location evidence="1">Cell membrane</location>
        <topology evidence="1">Single-pass membrane protein</topology>
    </subcellularLocation>
</comment>
<sequence length="1258" mass="138948">MPQPPPPPQPPPYLFFVLCFFNIVFAGGDACTLSSNEIPRSSCPPFSSTPPFPFSISPGCGHPSFQLKCSLPYSTISINDFSFSVIEFEPNSSSLTLSPQTHHSFTSTETTTNSNCSSLSIPTRSINLSGSPFRFSDSDCSRLSVVRSCSPLNLPNCSHCSWECKLIKNPVQLLHGCGSSHLPISEQGCQPNILEYLDQFLTVGLHVEYDESQDSYFSSCRVCKSKNGICGFNSSDPDKRFLCFLPKSRFSPPWIHEDDANRIAILCSIFTVLCLLLAVLVIAAIYRSKRLRALASEEDPTILFLHRHRSASLLPPVFTYEELESSTNRFDPKRKIGDGGFGSVYLGHLYDGRVVAVKYLHKQQHHHAAAAGKAFSTKSFCNEILILSSIDHPNLVKLYGYCSDPRGLLLVYDYVPNGTLADHLHGPKGLHRKGRLTWQVRLDIALQTALALEYLHFAVHPAIVHRDITSSNIFIEKDMRIKVGDFGLSRLLVFPETSSSSSGYVWTGPQGTPGYLDPDYHRSFRLTEKSDVYSFGVVLLELISGLKAVDQSRDKREMALADLVVSKIQMGQLHQVVDPVLIVEGEAKESIYAAAELAFRCVAADKDDRPDSKEVVEELERIRSCTRGFGGANNSNGGEGGDACTLSSNEIPRSSCPPFSSTPPFPFSISPGCGHPSFQLKCSLPYSTISINDFSFSVIEFEPNSSSLTLSPQTHHSFTSTETTTNSNCSSLSIPTRSINLSGSPFRFSDSDCSRLSVVRSCSPLNLPNCSHCSWECKLIKNPVQLLHGCGSSHLPISEQGCQPNILEYLDQFLTVGLHVEYDESQDSYFSSCRVCKSKNGICGFNSSDPDKRFLCFLPKSRFSPPWIHEDDANRIAILCSIFTVLCLLLAVLVIAAIYRSKRLRALASEEDPTILFLHRHRSASLLPPVFTYEELESSTNRFDPKRKIGDGGFGSVYLGHLYDGRVVAVKYLHKQQHHHAAAAGKAFSTKSFCNEILILSSIDHPNLVKLYGYCSDPRGLLLVYDYVPNGTLADHLHGPKGLHRKGRLTWQVRLDIALQTALALEYLHFAVHPAIVHRDITSSNIFIEKDMRIKVGDFGLSRLLVFPETSSSSSGYVWTGPQGTPGYLDPDYHRSFRLTEKSDVYSFGVVLLELISGLKAVDQSRDKREMALADLVVSKIQMGQLHQVVDPVLIVEGEAKESIYAAAELAFRCVAADKDDRPDSKEVVEELERIRSCTRGFGGANNSNGGEGDVAKG</sequence>
<dbReference type="FunFam" id="1.10.510.10:FF:000358">
    <property type="entry name" value="Putative leucine-rich repeat receptor-like serine/threonine-protein kinase"/>
    <property type="match status" value="2"/>
</dbReference>
<comment type="catalytic activity">
    <reaction evidence="19">
        <text>L-seryl-[protein] + ATP = O-phospho-L-seryl-[protein] + ADP + H(+)</text>
        <dbReference type="Rhea" id="RHEA:17989"/>
        <dbReference type="Rhea" id="RHEA-COMP:9863"/>
        <dbReference type="Rhea" id="RHEA-COMP:11604"/>
        <dbReference type="ChEBI" id="CHEBI:15378"/>
        <dbReference type="ChEBI" id="CHEBI:29999"/>
        <dbReference type="ChEBI" id="CHEBI:30616"/>
        <dbReference type="ChEBI" id="CHEBI:83421"/>
        <dbReference type="ChEBI" id="CHEBI:456216"/>
        <dbReference type="EC" id="2.7.11.1"/>
    </reaction>
</comment>
<accession>A0A067JET1</accession>
<evidence type="ECO:0000256" key="1">
    <source>
        <dbReference type="ARBA" id="ARBA00004162"/>
    </source>
</evidence>
<dbReference type="PANTHER" id="PTHR46008">
    <property type="entry name" value="LEAF RUST 10 DISEASE-RESISTANCE LOCUS RECEPTOR-LIKE PROTEIN KINASE-LIKE 1.4"/>
    <property type="match status" value="1"/>
</dbReference>
<comment type="catalytic activity">
    <reaction evidence="18">
        <text>L-threonyl-[protein] + ATP = O-phospho-L-threonyl-[protein] + ADP + H(+)</text>
        <dbReference type="Rhea" id="RHEA:46608"/>
        <dbReference type="Rhea" id="RHEA-COMP:11060"/>
        <dbReference type="Rhea" id="RHEA-COMP:11605"/>
        <dbReference type="ChEBI" id="CHEBI:15378"/>
        <dbReference type="ChEBI" id="CHEBI:30013"/>
        <dbReference type="ChEBI" id="CHEBI:30616"/>
        <dbReference type="ChEBI" id="CHEBI:61977"/>
        <dbReference type="ChEBI" id="CHEBI:456216"/>
        <dbReference type="EC" id="2.7.11.1"/>
    </reaction>
</comment>
<protein>
    <recommendedName>
        <fullName evidence="2">non-specific serine/threonine protein kinase</fullName>
        <ecNumber evidence="2">2.7.11.1</ecNumber>
    </recommendedName>
</protein>
<evidence type="ECO:0000256" key="13">
    <source>
        <dbReference type="ARBA" id="ARBA00022840"/>
    </source>
</evidence>
<keyword evidence="17" id="KW-0325">Glycoprotein</keyword>
<keyword evidence="9" id="KW-0732">Signal</keyword>
<dbReference type="GO" id="GO:0005524">
    <property type="term" value="F:ATP binding"/>
    <property type="evidence" value="ECO:0007669"/>
    <property type="project" value="UniProtKB-UniRule"/>
</dbReference>
<evidence type="ECO:0000256" key="17">
    <source>
        <dbReference type="ARBA" id="ARBA00023180"/>
    </source>
</evidence>
<dbReference type="PROSITE" id="PS00107">
    <property type="entry name" value="PROTEIN_KINASE_ATP"/>
    <property type="match status" value="2"/>
</dbReference>
<evidence type="ECO:0000256" key="19">
    <source>
        <dbReference type="ARBA" id="ARBA00048679"/>
    </source>
</evidence>
<dbReference type="Gene3D" id="3.30.200.20">
    <property type="entry name" value="Phosphorylase Kinase, domain 1"/>
    <property type="match status" value="2"/>
</dbReference>
<evidence type="ECO:0000256" key="16">
    <source>
        <dbReference type="ARBA" id="ARBA00023170"/>
    </source>
</evidence>
<dbReference type="AlphaFoldDB" id="A0A067JET1"/>
<gene>
    <name evidence="24" type="ORF">JCGZ_21719</name>
</gene>
<keyword evidence="12" id="KW-0418">Kinase</keyword>
<keyword evidence="16" id="KW-0675">Receptor</keyword>
<evidence type="ECO:0000256" key="11">
    <source>
        <dbReference type="ARBA" id="ARBA00022741"/>
    </source>
</evidence>
<evidence type="ECO:0000256" key="8">
    <source>
        <dbReference type="ARBA" id="ARBA00022692"/>
    </source>
</evidence>
<evidence type="ECO:0000256" key="14">
    <source>
        <dbReference type="ARBA" id="ARBA00022989"/>
    </source>
</evidence>
<evidence type="ECO:0000256" key="5">
    <source>
        <dbReference type="ARBA" id="ARBA00022553"/>
    </source>
</evidence>
<evidence type="ECO:0000256" key="4">
    <source>
        <dbReference type="ARBA" id="ARBA00022527"/>
    </source>
</evidence>
<dbReference type="PROSITE" id="PS00109">
    <property type="entry name" value="PROTEIN_KINASE_TYR"/>
    <property type="match status" value="2"/>
</dbReference>
<evidence type="ECO:0000256" key="3">
    <source>
        <dbReference type="ARBA" id="ARBA00022475"/>
    </source>
</evidence>
<keyword evidence="3" id="KW-1003">Cell membrane</keyword>
<feature type="transmembrane region" description="Helical" evidence="22">
    <location>
        <begin position="12"/>
        <end position="31"/>
    </location>
</feature>
<dbReference type="SUPFAM" id="SSF56112">
    <property type="entry name" value="Protein kinase-like (PK-like)"/>
    <property type="match status" value="2"/>
</dbReference>
<keyword evidence="25" id="KW-1185">Reference proteome</keyword>
<organism evidence="24 25">
    <name type="scientific">Jatropha curcas</name>
    <name type="common">Barbados nut</name>
    <dbReference type="NCBI Taxonomy" id="180498"/>
    <lineage>
        <taxon>Eukaryota</taxon>
        <taxon>Viridiplantae</taxon>
        <taxon>Streptophyta</taxon>
        <taxon>Embryophyta</taxon>
        <taxon>Tracheophyta</taxon>
        <taxon>Spermatophyta</taxon>
        <taxon>Magnoliopsida</taxon>
        <taxon>eudicotyledons</taxon>
        <taxon>Gunneridae</taxon>
        <taxon>Pentapetalae</taxon>
        <taxon>rosids</taxon>
        <taxon>fabids</taxon>
        <taxon>Malpighiales</taxon>
        <taxon>Euphorbiaceae</taxon>
        <taxon>Crotonoideae</taxon>
        <taxon>Jatropheae</taxon>
        <taxon>Jatropha</taxon>
    </lineage>
</organism>
<dbReference type="PANTHER" id="PTHR46008:SF18">
    <property type="entry name" value="PROTEIN KINASE DOMAIN-CONTAINING PROTEIN"/>
    <property type="match status" value="1"/>
</dbReference>
<dbReference type="InterPro" id="IPR017441">
    <property type="entry name" value="Protein_kinase_ATP_BS"/>
</dbReference>
<dbReference type="InterPro" id="IPR011009">
    <property type="entry name" value="Kinase-like_dom_sf"/>
</dbReference>
<keyword evidence="4" id="KW-0723">Serine/threonine-protein kinase</keyword>
<evidence type="ECO:0000256" key="21">
    <source>
        <dbReference type="SAM" id="MobiDB-lite"/>
    </source>
</evidence>
<feature type="region of interest" description="Disordered" evidence="21">
    <location>
        <begin position="1239"/>
        <end position="1258"/>
    </location>
</feature>
<feature type="transmembrane region" description="Helical" evidence="22">
    <location>
        <begin position="263"/>
        <end position="286"/>
    </location>
</feature>
<reference evidence="24 25" key="1">
    <citation type="journal article" date="2014" name="PLoS ONE">
        <title>Global Analysis of Gene Expression Profiles in Physic Nut (Jatropha curcas L.) Seedlings Exposed to Salt Stress.</title>
        <authorList>
            <person name="Zhang L."/>
            <person name="Zhang C."/>
            <person name="Wu P."/>
            <person name="Chen Y."/>
            <person name="Li M."/>
            <person name="Jiang H."/>
            <person name="Wu G."/>
        </authorList>
    </citation>
    <scope>NUCLEOTIDE SEQUENCE [LARGE SCALE GENOMIC DNA]</scope>
    <source>
        <strain evidence="25">cv. GZQX0401</strain>
        <tissue evidence="24">Young leaves</tissue>
    </source>
</reference>
<dbReference type="GO" id="GO:0004674">
    <property type="term" value="F:protein serine/threonine kinase activity"/>
    <property type="evidence" value="ECO:0007669"/>
    <property type="project" value="UniProtKB-KW"/>
</dbReference>
<keyword evidence="11 20" id="KW-0547">Nucleotide-binding</keyword>
<evidence type="ECO:0000256" key="7">
    <source>
        <dbReference type="ARBA" id="ARBA00022679"/>
    </source>
</evidence>
<evidence type="ECO:0000256" key="10">
    <source>
        <dbReference type="ARBA" id="ARBA00022737"/>
    </source>
</evidence>
<feature type="binding site" evidence="20">
    <location>
        <position position="971"/>
    </location>
    <ligand>
        <name>ATP</name>
        <dbReference type="ChEBI" id="CHEBI:30616"/>
    </ligand>
</feature>
<dbReference type="OrthoDB" id="635774at2759"/>
<evidence type="ECO:0000313" key="25">
    <source>
        <dbReference type="Proteomes" id="UP000027138"/>
    </source>
</evidence>
<dbReference type="FunFam" id="3.30.200.20:FF:000736">
    <property type="entry name" value="Putative serine/threonine-protein kinase At1g18390 family"/>
    <property type="match status" value="2"/>
</dbReference>
<keyword evidence="15 22" id="KW-0472">Membrane</keyword>
<feature type="domain" description="Protein kinase" evidence="23">
    <location>
        <begin position="943"/>
        <end position="1235"/>
    </location>
</feature>
<dbReference type="InterPro" id="IPR000719">
    <property type="entry name" value="Prot_kinase_dom"/>
</dbReference>
<keyword evidence="8 22" id="KW-0812">Transmembrane</keyword>
<evidence type="ECO:0000256" key="15">
    <source>
        <dbReference type="ARBA" id="ARBA00023136"/>
    </source>
</evidence>
<dbReference type="Gene3D" id="1.10.510.10">
    <property type="entry name" value="Transferase(Phosphotransferase) domain 1"/>
    <property type="match status" value="2"/>
</dbReference>
<keyword evidence="5" id="KW-0597">Phosphoprotein</keyword>
<proteinExistence type="predicted"/>
<evidence type="ECO:0000256" key="22">
    <source>
        <dbReference type="SAM" id="Phobius"/>
    </source>
</evidence>
<evidence type="ECO:0000313" key="24">
    <source>
        <dbReference type="EMBL" id="KDP21248.1"/>
    </source>
</evidence>
<name>A0A067JET1_JATCU</name>
<feature type="domain" description="Protein kinase" evidence="23">
    <location>
        <begin position="330"/>
        <end position="622"/>
    </location>
</feature>
<dbReference type="GO" id="GO:0005886">
    <property type="term" value="C:plasma membrane"/>
    <property type="evidence" value="ECO:0007669"/>
    <property type="project" value="UniProtKB-SubCell"/>
</dbReference>
<keyword evidence="6" id="KW-0433">Leucine-rich repeat</keyword>
<evidence type="ECO:0000256" key="12">
    <source>
        <dbReference type="ARBA" id="ARBA00022777"/>
    </source>
</evidence>
<evidence type="ECO:0000256" key="18">
    <source>
        <dbReference type="ARBA" id="ARBA00047899"/>
    </source>
</evidence>
<dbReference type="Pfam" id="PF00069">
    <property type="entry name" value="Pkinase"/>
    <property type="match status" value="2"/>
</dbReference>
<dbReference type="EMBL" id="KK915662">
    <property type="protein sequence ID" value="KDP21248.1"/>
    <property type="molecule type" value="Genomic_DNA"/>
</dbReference>
<evidence type="ECO:0000256" key="2">
    <source>
        <dbReference type="ARBA" id="ARBA00012513"/>
    </source>
</evidence>
<keyword evidence="7" id="KW-0808">Transferase</keyword>
<feature type="binding site" evidence="20">
    <location>
        <position position="358"/>
    </location>
    <ligand>
        <name>ATP</name>
        <dbReference type="ChEBI" id="CHEBI:30616"/>
    </ligand>
</feature>
<evidence type="ECO:0000256" key="9">
    <source>
        <dbReference type="ARBA" id="ARBA00022729"/>
    </source>
</evidence>
<dbReference type="Proteomes" id="UP000027138">
    <property type="component" value="Unassembled WGS sequence"/>
</dbReference>
<feature type="transmembrane region" description="Helical" evidence="22">
    <location>
        <begin position="876"/>
        <end position="899"/>
    </location>
</feature>
<evidence type="ECO:0000256" key="20">
    <source>
        <dbReference type="PROSITE-ProRule" id="PRU10141"/>
    </source>
</evidence>
<dbReference type="InterPro" id="IPR008266">
    <property type="entry name" value="Tyr_kinase_AS"/>
</dbReference>
<evidence type="ECO:0000256" key="6">
    <source>
        <dbReference type="ARBA" id="ARBA00022614"/>
    </source>
</evidence>